<dbReference type="Pfam" id="PF23190">
    <property type="entry name" value="LHD_TRPY1"/>
    <property type="match status" value="1"/>
</dbReference>
<dbReference type="PANTHER" id="PTHR35859">
    <property type="entry name" value="NONSELECTIVE CATION CHANNEL PROTEIN"/>
    <property type="match status" value="1"/>
</dbReference>
<evidence type="ECO:0000313" key="2">
    <source>
        <dbReference type="EMBL" id="PIL25131.1"/>
    </source>
</evidence>
<reference evidence="2 3" key="1">
    <citation type="journal article" date="2015" name="Sci. Rep.">
        <title>Chromosome-level genome map provides insights into diverse defense mechanisms in the medicinal fungus Ganoderma sinense.</title>
        <authorList>
            <person name="Zhu Y."/>
            <person name="Xu J."/>
            <person name="Sun C."/>
            <person name="Zhou S."/>
            <person name="Xu H."/>
            <person name="Nelson D.R."/>
            <person name="Qian J."/>
            <person name="Song J."/>
            <person name="Luo H."/>
            <person name="Xiang L."/>
            <person name="Li Y."/>
            <person name="Xu Z."/>
            <person name="Ji A."/>
            <person name="Wang L."/>
            <person name="Lu S."/>
            <person name="Hayward A."/>
            <person name="Sun W."/>
            <person name="Li X."/>
            <person name="Schwartz D.C."/>
            <person name="Wang Y."/>
            <person name="Chen S."/>
        </authorList>
    </citation>
    <scope>NUCLEOTIDE SEQUENCE [LARGE SCALE GENOMIC DNA]</scope>
    <source>
        <strain evidence="2 3">ZZ0214-1</strain>
    </source>
</reference>
<evidence type="ECO:0000313" key="3">
    <source>
        <dbReference type="Proteomes" id="UP000230002"/>
    </source>
</evidence>
<gene>
    <name evidence="2" type="ORF">GSI_13020</name>
</gene>
<comment type="caution">
    <text evidence="2">The sequence shown here is derived from an EMBL/GenBank/DDBJ whole genome shotgun (WGS) entry which is preliminary data.</text>
</comment>
<evidence type="ECO:0000259" key="1">
    <source>
        <dbReference type="Pfam" id="PF23190"/>
    </source>
</evidence>
<dbReference type="InterPro" id="IPR056337">
    <property type="entry name" value="LHD_YVC1"/>
</dbReference>
<keyword evidence="3" id="KW-1185">Reference proteome</keyword>
<sequence length="174" mass="19383">MADAEAPSERQPLLSAVGVTTTEVYPIIHMIRNLTAPDLTYTLIRPLLDKYGAIQRQGNMSVVFCLLLNRVYFARDRHLTTAALSKTRAELCEILATRALREHAENMLELALALTTAWPVYSGAPSALLAHAREEHDDDLEDRVGNAIEMAILGQAKRFIKSSPCQKVIDGIWR</sequence>
<dbReference type="OrthoDB" id="2373987at2759"/>
<dbReference type="PANTHER" id="PTHR35859:SF1">
    <property type="entry name" value="NONSELECTIVE CATION CHANNEL PROTEIN"/>
    <property type="match status" value="1"/>
</dbReference>
<dbReference type="STRING" id="1077348.A0A2G8RUE4"/>
<feature type="domain" description="YVC1 N-terminal linker helical" evidence="1">
    <location>
        <begin position="21"/>
        <end position="174"/>
    </location>
</feature>
<dbReference type="EMBL" id="AYKW01000056">
    <property type="protein sequence ID" value="PIL25131.1"/>
    <property type="molecule type" value="Genomic_DNA"/>
</dbReference>
<name>A0A2G8RUE4_9APHY</name>
<proteinExistence type="predicted"/>
<dbReference type="InterPro" id="IPR052971">
    <property type="entry name" value="TRP_calcium_channel"/>
</dbReference>
<dbReference type="Proteomes" id="UP000230002">
    <property type="component" value="Unassembled WGS sequence"/>
</dbReference>
<dbReference type="AlphaFoldDB" id="A0A2G8RUE4"/>
<accession>A0A2G8RUE4</accession>
<protein>
    <recommendedName>
        <fullName evidence="1">YVC1 N-terminal linker helical domain-containing protein</fullName>
    </recommendedName>
</protein>
<organism evidence="2 3">
    <name type="scientific">Ganoderma sinense ZZ0214-1</name>
    <dbReference type="NCBI Taxonomy" id="1077348"/>
    <lineage>
        <taxon>Eukaryota</taxon>
        <taxon>Fungi</taxon>
        <taxon>Dikarya</taxon>
        <taxon>Basidiomycota</taxon>
        <taxon>Agaricomycotina</taxon>
        <taxon>Agaricomycetes</taxon>
        <taxon>Polyporales</taxon>
        <taxon>Polyporaceae</taxon>
        <taxon>Ganoderma</taxon>
    </lineage>
</organism>